<dbReference type="Gramene" id="MELO3C029248.2.1">
    <property type="protein sequence ID" value="MELO3C029248.2.1"/>
    <property type="gene ID" value="MELO3C029248.2"/>
</dbReference>
<proteinExistence type="predicted"/>
<dbReference type="AlphaFoldDB" id="A0A9I9E5Z5"/>
<accession>A0A9I9E5Z5</accession>
<reference evidence="1" key="1">
    <citation type="submission" date="2023-03" db="UniProtKB">
        <authorList>
            <consortium name="EnsemblPlants"/>
        </authorList>
    </citation>
    <scope>IDENTIFICATION</scope>
</reference>
<protein>
    <submittedName>
        <fullName evidence="1">Uncharacterized protein</fullName>
    </submittedName>
</protein>
<name>A0A9I9E5Z5_CUCME</name>
<evidence type="ECO:0000313" key="1">
    <source>
        <dbReference type="EnsemblPlants" id="MELO3C029248.2.1"/>
    </source>
</evidence>
<organism evidence="1">
    <name type="scientific">Cucumis melo</name>
    <name type="common">Muskmelon</name>
    <dbReference type="NCBI Taxonomy" id="3656"/>
    <lineage>
        <taxon>Eukaryota</taxon>
        <taxon>Viridiplantae</taxon>
        <taxon>Streptophyta</taxon>
        <taxon>Embryophyta</taxon>
        <taxon>Tracheophyta</taxon>
        <taxon>Spermatophyta</taxon>
        <taxon>Magnoliopsida</taxon>
        <taxon>eudicotyledons</taxon>
        <taxon>Gunneridae</taxon>
        <taxon>Pentapetalae</taxon>
        <taxon>rosids</taxon>
        <taxon>fabids</taxon>
        <taxon>Cucurbitales</taxon>
        <taxon>Cucurbitaceae</taxon>
        <taxon>Benincaseae</taxon>
        <taxon>Cucumis</taxon>
    </lineage>
</organism>
<dbReference type="EnsemblPlants" id="MELO3C029248.2.1">
    <property type="protein sequence ID" value="MELO3C029248.2.1"/>
    <property type="gene ID" value="MELO3C029248.2"/>
</dbReference>
<sequence length="86" mass="10046">MTRRLYDLHQKRLKEIMIRRRRCRLRLASMRRRQRLRRLVGGIRGTAVEAAAERAGMGGRSTEAKAGRGSGFVRHWKREVIALICM</sequence>